<reference evidence="2 3" key="1">
    <citation type="submission" date="2018-06" db="EMBL/GenBank/DDBJ databases">
        <authorList>
            <consortium name="Pathogen Informatics"/>
            <person name="Doyle S."/>
        </authorList>
    </citation>
    <scope>NUCLEOTIDE SEQUENCE [LARGE SCALE GENOMIC DNA]</scope>
    <source>
        <strain evidence="2 3">NCTC9381</strain>
    </source>
</reference>
<sequence>MRNNAFALMIPAALLLSACTTVEPVIKDNGPRTAPCIEGGPDQVAQQFYDLRIEQPTQGLPDSNTLAKYRPYLSDALYHSLQAASGSNAGAQWRNGDLFSSLSQGPTAASVADASTIPNRDARNIPLRVDLSRDGKQWQDEVLMIHQGSCWVVDDVRYMANPAHAEGGSLSQMLEKSKKITSGLTVQRSAVAPGRCAFFISAARPAAARCSQAVHDIVLSFCG</sequence>
<dbReference type="EMBL" id="UGSO01000001">
    <property type="protein sequence ID" value="SUB17619.1"/>
    <property type="molecule type" value="Genomic_DNA"/>
</dbReference>
<dbReference type="AlphaFoldDB" id="A0A379AJ64"/>
<dbReference type="STRING" id="549.BEE12_13320"/>
<gene>
    <name evidence="2" type="primary">ybjP</name>
    <name evidence="2" type="ORF">NCTC9381_03548</name>
</gene>
<accession>A0A379AJ64</accession>
<dbReference type="InterPro" id="IPR024289">
    <property type="entry name" value="DUF3828"/>
</dbReference>
<organism evidence="2 3">
    <name type="scientific">Enterobacter agglomerans</name>
    <name type="common">Erwinia herbicola</name>
    <name type="synonym">Pantoea agglomerans</name>
    <dbReference type="NCBI Taxonomy" id="549"/>
    <lineage>
        <taxon>Bacteria</taxon>
        <taxon>Pseudomonadati</taxon>
        <taxon>Pseudomonadota</taxon>
        <taxon>Gammaproteobacteria</taxon>
        <taxon>Enterobacterales</taxon>
        <taxon>Erwiniaceae</taxon>
        <taxon>Pantoea</taxon>
        <taxon>Pantoea agglomerans group</taxon>
    </lineage>
</organism>
<feature type="domain" description="DUF3828" evidence="1">
    <location>
        <begin position="41"/>
        <end position="159"/>
    </location>
</feature>
<evidence type="ECO:0000313" key="3">
    <source>
        <dbReference type="Proteomes" id="UP000254640"/>
    </source>
</evidence>
<dbReference type="NCBIfam" id="NF007824">
    <property type="entry name" value="PRK10533.1"/>
    <property type="match status" value="1"/>
</dbReference>
<evidence type="ECO:0000259" key="1">
    <source>
        <dbReference type="Pfam" id="PF12883"/>
    </source>
</evidence>
<keyword evidence="2" id="KW-0449">Lipoprotein</keyword>
<dbReference type="PROSITE" id="PS51257">
    <property type="entry name" value="PROKAR_LIPOPROTEIN"/>
    <property type="match status" value="1"/>
</dbReference>
<dbReference type="Pfam" id="PF12883">
    <property type="entry name" value="DUF3828"/>
    <property type="match status" value="1"/>
</dbReference>
<evidence type="ECO:0000313" key="2">
    <source>
        <dbReference type="EMBL" id="SUB17619.1"/>
    </source>
</evidence>
<dbReference type="Proteomes" id="UP000254640">
    <property type="component" value="Unassembled WGS sequence"/>
</dbReference>
<keyword evidence="3" id="KW-1185">Reference proteome</keyword>
<name>A0A379AJ64_ENTAG</name>
<protein>
    <submittedName>
        <fullName evidence="2">Uncharacterized lipoprotein ybjP</fullName>
    </submittedName>
</protein>
<proteinExistence type="predicted"/>